<keyword evidence="5" id="KW-1185">Reference proteome</keyword>
<organism evidence="4 5">
    <name type="scientific">Paraburkholderia polaris</name>
    <dbReference type="NCBI Taxonomy" id="2728848"/>
    <lineage>
        <taxon>Bacteria</taxon>
        <taxon>Pseudomonadati</taxon>
        <taxon>Pseudomonadota</taxon>
        <taxon>Betaproteobacteria</taxon>
        <taxon>Burkholderiales</taxon>
        <taxon>Burkholderiaceae</taxon>
        <taxon>Paraburkholderia</taxon>
    </lineage>
</organism>
<evidence type="ECO:0000256" key="1">
    <source>
        <dbReference type="ARBA" id="ARBA00007227"/>
    </source>
</evidence>
<protein>
    <submittedName>
        <fullName evidence="4">ImmA/IrrE family metallo-endopeptidase</fullName>
    </submittedName>
</protein>
<dbReference type="GO" id="GO:0003677">
    <property type="term" value="F:DNA binding"/>
    <property type="evidence" value="ECO:0007669"/>
    <property type="project" value="InterPro"/>
</dbReference>
<dbReference type="RefSeq" id="WP_169486710.1">
    <property type="nucleotide sequence ID" value="NZ_JABBGJ010000017.1"/>
</dbReference>
<evidence type="ECO:0000259" key="3">
    <source>
        <dbReference type="PROSITE" id="PS50943"/>
    </source>
</evidence>
<comment type="similarity">
    <text evidence="1">Belongs to the short-chain fatty acyl-CoA assimilation regulator (ScfR) family.</text>
</comment>
<dbReference type="EMBL" id="JABBGJ010000017">
    <property type="protein sequence ID" value="NML99747.1"/>
    <property type="molecule type" value="Genomic_DNA"/>
</dbReference>
<gene>
    <name evidence="4" type="ORF">HHL24_17620</name>
</gene>
<dbReference type="PROSITE" id="PS50943">
    <property type="entry name" value="HTH_CROC1"/>
    <property type="match status" value="1"/>
</dbReference>
<dbReference type="Gene3D" id="1.10.260.40">
    <property type="entry name" value="lambda repressor-like DNA-binding domains"/>
    <property type="match status" value="1"/>
</dbReference>
<dbReference type="CDD" id="cd00093">
    <property type="entry name" value="HTH_XRE"/>
    <property type="match status" value="1"/>
</dbReference>
<keyword evidence="2" id="KW-0175">Coiled coil</keyword>
<evidence type="ECO:0000313" key="5">
    <source>
        <dbReference type="Proteomes" id="UP000544134"/>
    </source>
</evidence>
<reference evidence="4 5" key="1">
    <citation type="submission" date="2020-04" db="EMBL/GenBank/DDBJ databases">
        <title>Paraburkholderia sp. RP-4-7 isolated from soil.</title>
        <authorList>
            <person name="Dahal R.H."/>
        </authorList>
    </citation>
    <scope>NUCLEOTIDE SEQUENCE [LARGE SCALE GENOMIC DNA]</scope>
    <source>
        <strain evidence="4 5">RP-4-7</strain>
    </source>
</reference>
<dbReference type="Pfam" id="PF01381">
    <property type="entry name" value="HTH_3"/>
    <property type="match status" value="1"/>
</dbReference>
<dbReference type="InterPro" id="IPR010359">
    <property type="entry name" value="IrrE_HExxH"/>
</dbReference>
<dbReference type="InterPro" id="IPR001387">
    <property type="entry name" value="Cro/C1-type_HTH"/>
</dbReference>
<dbReference type="AlphaFoldDB" id="A0A848IB95"/>
<feature type="coiled-coil region" evidence="2">
    <location>
        <begin position="362"/>
        <end position="389"/>
    </location>
</feature>
<dbReference type="InterPro" id="IPR052345">
    <property type="entry name" value="Rad_response_metalloprotease"/>
</dbReference>
<comment type="caution">
    <text evidence="4">The sequence shown here is derived from an EMBL/GenBank/DDBJ whole genome shotgun (WGS) entry which is preliminary data.</text>
</comment>
<accession>A0A848IB95</accession>
<name>A0A848IB95_9BURK</name>
<dbReference type="SUPFAM" id="SSF47413">
    <property type="entry name" value="lambda repressor-like DNA-binding domains"/>
    <property type="match status" value="1"/>
</dbReference>
<sequence length="391" mass="44173">MIKPTYELDPAELGERLKVARETANITQDASAKAVGIARTTLVAIEKGQRSARIDELQALSRYYDVSLNSLLRREAVHVDLVPRFRSLPETDNGGIEKAARLLNDLVRAEVELENILGVQKARNYPAEKTILPGDVRTQAENDAQNLRNWLGLGEGPVQNLFSLMELQLGVRVYSRKLDPKISGLFAYDDAIGACMLINCTHRKDRQTQTGGHELGHFTATRRRPEIYQDEKYENSREERYANAFGRAFLTPARAVMEKFKELTMGASHLTRRHIILLAHFFGVSRQAMVMRLEELGLTKKGTWEWFKDNGSITDEHARQVLGAATSNAPFIDEAQSSRLFLLAIDAWKKDLISEGQMSDMLKLGREQIRELLDEAAAEQEEADDLFKLPH</sequence>
<feature type="domain" description="HTH cro/C1-type" evidence="3">
    <location>
        <begin position="17"/>
        <end position="71"/>
    </location>
</feature>
<dbReference type="SMART" id="SM00530">
    <property type="entry name" value="HTH_XRE"/>
    <property type="match status" value="1"/>
</dbReference>
<dbReference type="Proteomes" id="UP000544134">
    <property type="component" value="Unassembled WGS sequence"/>
</dbReference>
<evidence type="ECO:0000256" key="2">
    <source>
        <dbReference type="SAM" id="Coils"/>
    </source>
</evidence>
<proteinExistence type="inferred from homology"/>
<dbReference type="PANTHER" id="PTHR43236">
    <property type="entry name" value="ANTITOXIN HIGA1"/>
    <property type="match status" value="1"/>
</dbReference>
<dbReference type="Gene3D" id="1.10.10.2910">
    <property type="match status" value="1"/>
</dbReference>
<evidence type="ECO:0000313" key="4">
    <source>
        <dbReference type="EMBL" id="NML99747.1"/>
    </source>
</evidence>
<dbReference type="PANTHER" id="PTHR43236:SF1">
    <property type="entry name" value="BLL7220 PROTEIN"/>
    <property type="match status" value="1"/>
</dbReference>
<dbReference type="InterPro" id="IPR010982">
    <property type="entry name" value="Lambda_DNA-bd_dom_sf"/>
</dbReference>
<dbReference type="Pfam" id="PF06114">
    <property type="entry name" value="Peptidase_M78"/>
    <property type="match status" value="1"/>
</dbReference>